<name>A0A8J2JLH4_9HEXA</name>
<evidence type="ECO:0000256" key="4">
    <source>
        <dbReference type="ARBA" id="ARBA00022989"/>
    </source>
</evidence>
<dbReference type="GO" id="GO:0005886">
    <property type="term" value="C:plasma membrane"/>
    <property type="evidence" value="ECO:0007669"/>
    <property type="project" value="TreeGrafter"/>
</dbReference>
<keyword evidence="3 9" id="KW-0812">Transmembrane</keyword>
<evidence type="ECO:0000259" key="10">
    <source>
        <dbReference type="PROSITE" id="PS50262"/>
    </source>
</evidence>
<organism evidence="11 12">
    <name type="scientific">Allacma fusca</name>
    <dbReference type="NCBI Taxonomy" id="39272"/>
    <lineage>
        <taxon>Eukaryota</taxon>
        <taxon>Metazoa</taxon>
        <taxon>Ecdysozoa</taxon>
        <taxon>Arthropoda</taxon>
        <taxon>Hexapoda</taxon>
        <taxon>Collembola</taxon>
        <taxon>Symphypleona</taxon>
        <taxon>Sminthuridae</taxon>
        <taxon>Allacma</taxon>
    </lineage>
</organism>
<dbReference type="SUPFAM" id="SSF81321">
    <property type="entry name" value="Family A G protein-coupled receptor-like"/>
    <property type="match status" value="1"/>
</dbReference>
<dbReference type="OrthoDB" id="5964776at2759"/>
<feature type="domain" description="G-protein coupled receptors family 1 profile" evidence="10">
    <location>
        <begin position="63"/>
        <end position="167"/>
    </location>
</feature>
<keyword evidence="6 9" id="KW-0472">Membrane</keyword>
<evidence type="ECO:0000256" key="6">
    <source>
        <dbReference type="ARBA" id="ARBA00023136"/>
    </source>
</evidence>
<sequence length="167" mass="19226">MGLTSMDIFSNLTLTSSFGAVELNHSTGMADLLNDEDYILDSPRVKATLITVYSLVFFFCFFGNLTVILVIKLHWRMKSVTKFCLGNLAFSNLCVGIFCIYQNLSMYLIDSWVFGEFLCKMYHFINTLSHTASILILVVITVERYLVIMYPFKCRRILTVQRLRVRA</sequence>
<feature type="transmembrane region" description="Helical" evidence="9">
    <location>
        <begin position="124"/>
        <end position="147"/>
    </location>
</feature>
<evidence type="ECO:0000256" key="9">
    <source>
        <dbReference type="SAM" id="Phobius"/>
    </source>
</evidence>
<keyword evidence="4 9" id="KW-1133">Transmembrane helix</keyword>
<feature type="transmembrane region" description="Helical" evidence="9">
    <location>
        <begin position="83"/>
        <end position="104"/>
    </location>
</feature>
<dbReference type="PROSITE" id="PS00237">
    <property type="entry name" value="G_PROTEIN_RECEP_F1_1"/>
    <property type="match status" value="1"/>
</dbReference>
<dbReference type="EMBL" id="CAJVCH010083684">
    <property type="protein sequence ID" value="CAG7721858.1"/>
    <property type="molecule type" value="Genomic_DNA"/>
</dbReference>
<dbReference type="GO" id="GO:0004930">
    <property type="term" value="F:G protein-coupled receptor activity"/>
    <property type="evidence" value="ECO:0007669"/>
    <property type="project" value="UniProtKB-KW"/>
</dbReference>
<evidence type="ECO:0000256" key="5">
    <source>
        <dbReference type="ARBA" id="ARBA00023040"/>
    </source>
</evidence>
<reference evidence="11" key="1">
    <citation type="submission" date="2021-06" db="EMBL/GenBank/DDBJ databases">
        <authorList>
            <person name="Hodson N. C."/>
            <person name="Mongue J. A."/>
            <person name="Jaron S. K."/>
        </authorList>
    </citation>
    <scope>NUCLEOTIDE SEQUENCE</scope>
</reference>
<evidence type="ECO:0000256" key="1">
    <source>
        <dbReference type="ARBA" id="ARBA00004141"/>
    </source>
</evidence>
<comment type="subcellular location">
    <subcellularLocation>
        <location evidence="1">Membrane</location>
        <topology evidence="1">Multi-pass membrane protein</topology>
    </subcellularLocation>
</comment>
<accession>A0A8J2JLH4</accession>
<feature type="transmembrane region" description="Helical" evidence="9">
    <location>
        <begin position="50"/>
        <end position="71"/>
    </location>
</feature>
<evidence type="ECO:0000313" key="12">
    <source>
        <dbReference type="Proteomes" id="UP000708208"/>
    </source>
</evidence>
<evidence type="ECO:0000256" key="2">
    <source>
        <dbReference type="ARBA" id="ARBA00010663"/>
    </source>
</evidence>
<dbReference type="InterPro" id="IPR017452">
    <property type="entry name" value="GPCR_Rhodpsn_7TM"/>
</dbReference>
<evidence type="ECO:0000256" key="8">
    <source>
        <dbReference type="ARBA" id="ARBA00023224"/>
    </source>
</evidence>
<keyword evidence="5" id="KW-0297">G-protein coupled receptor</keyword>
<dbReference type="Proteomes" id="UP000708208">
    <property type="component" value="Unassembled WGS sequence"/>
</dbReference>
<evidence type="ECO:0000256" key="7">
    <source>
        <dbReference type="ARBA" id="ARBA00023170"/>
    </source>
</evidence>
<evidence type="ECO:0000313" key="11">
    <source>
        <dbReference type="EMBL" id="CAG7721858.1"/>
    </source>
</evidence>
<keyword evidence="7" id="KW-0675">Receptor</keyword>
<dbReference type="PANTHER" id="PTHR24243:SF224">
    <property type="entry name" value="G-PROTEIN COUPLED RECEPTOR 19-RELATED"/>
    <property type="match status" value="1"/>
</dbReference>
<protein>
    <recommendedName>
        <fullName evidence="10">G-protein coupled receptors family 1 profile domain-containing protein</fullName>
    </recommendedName>
</protein>
<dbReference type="InterPro" id="IPR000276">
    <property type="entry name" value="GPCR_Rhodpsn"/>
</dbReference>
<keyword evidence="12" id="KW-1185">Reference proteome</keyword>
<dbReference type="AlphaFoldDB" id="A0A8J2JLH4"/>
<evidence type="ECO:0000256" key="3">
    <source>
        <dbReference type="ARBA" id="ARBA00022692"/>
    </source>
</evidence>
<gene>
    <name evidence="11" type="ORF">AFUS01_LOCUS11045</name>
</gene>
<comment type="similarity">
    <text evidence="2">Belongs to the G-protein coupled receptor 1 family.</text>
</comment>
<dbReference type="PANTHER" id="PTHR24243">
    <property type="entry name" value="G-PROTEIN COUPLED RECEPTOR"/>
    <property type="match status" value="1"/>
</dbReference>
<dbReference type="Pfam" id="PF00001">
    <property type="entry name" value="7tm_1"/>
    <property type="match status" value="1"/>
</dbReference>
<dbReference type="PROSITE" id="PS50262">
    <property type="entry name" value="G_PROTEIN_RECEP_F1_2"/>
    <property type="match status" value="1"/>
</dbReference>
<comment type="caution">
    <text evidence="11">The sequence shown here is derived from an EMBL/GenBank/DDBJ whole genome shotgun (WGS) entry which is preliminary data.</text>
</comment>
<keyword evidence="8" id="KW-0807">Transducer</keyword>
<proteinExistence type="inferred from homology"/>